<keyword evidence="9" id="KW-1185">Reference proteome</keyword>
<reference evidence="8" key="1">
    <citation type="submission" date="2024-04" db="UniProtKB">
        <authorList>
            <consortium name="EnsemblMetazoa"/>
        </authorList>
    </citation>
    <scope>IDENTIFICATION</scope>
    <source>
        <strain evidence="8">EBRO</strain>
    </source>
</reference>
<evidence type="ECO:0000259" key="7">
    <source>
        <dbReference type="Pfam" id="PF00135"/>
    </source>
</evidence>
<dbReference type="AlphaFoldDB" id="A0AAG5DPE5"/>
<evidence type="ECO:0000256" key="3">
    <source>
        <dbReference type="ARBA" id="ARBA00022801"/>
    </source>
</evidence>
<dbReference type="SUPFAM" id="SSF53474">
    <property type="entry name" value="alpha/beta-Hydrolases"/>
    <property type="match status" value="1"/>
</dbReference>
<dbReference type="PANTHER" id="PTHR43142">
    <property type="entry name" value="CARBOXYLIC ESTER HYDROLASE"/>
    <property type="match status" value="1"/>
</dbReference>
<evidence type="ECO:0000256" key="5">
    <source>
        <dbReference type="ARBA" id="ARBA00023180"/>
    </source>
</evidence>
<evidence type="ECO:0000256" key="4">
    <source>
        <dbReference type="ARBA" id="ARBA00023157"/>
    </source>
</evidence>
<keyword evidence="2" id="KW-0719">Serine esterase</keyword>
<dbReference type="Proteomes" id="UP000075880">
    <property type="component" value="Unassembled WGS sequence"/>
</dbReference>
<name>A0AAG5DPE5_ANOAO</name>
<comment type="similarity">
    <text evidence="1 6">Belongs to the type-B carboxylesterase/lipase family.</text>
</comment>
<dbReference type="EnsemblMetazoa" id="ENSAATROPT014403">
    <property type="protein sequence ID" value="ENSAATROPP013132"/>
    <property type="gene ID" value="ENSAATROPG011688"/>
</dbReference>
<dbReference type="PROSITE" id="PS00122">
    <property type="entry name" value="CARBOXYLESTERASE_B_1"/>
    <property type="match status" value="1"/>
</dbReference>
<evidence type="ECO:0000256" key="6">
    <source>
        <dbReference type="RuleBase" id="RU361235"/>
    </source>
</evidence>
<organism evidence="8 9">
    <name type="scientific">Anopheles atroparvus</name>
    <name type="common">European mosquito</name>
    <dbReference type="NCBI Taxonomy" id="41427"/>
    <lineage>
        <taxon>Eukaryota</taxon>
        <taxon>Metazoa</taxon>
        <taxon>Ecdysozoa</taxon>
        <taxon>Arthropoda</taxon>
        <taxon>Hexapoda</taxon>
        <taxon>Insecta</taxon>
        <taxon>Pterygota</taxon>
        <taxon>Neoptera</taxon>
        <taxon>Endopterygota</taxon>
        <taxon>Diptera</taxon>
        <taxon>Nematocera</taxon>
        <taxon>Culicoidea</taxon>
        <taxon>Culicidae</taxon>
        <taxon>Anophelinae</taxon>
        <taxon>Anopheles</taxon>
    </lineage>
</organism>
<dbReference type="InterPro" id="IPR019826">
    <property type="entry name" value="Carboxylesterase_B_AS"/>
</dbReference>
<dbReference type="PROSITE" id="PS00941">
    <property type="entry name" value="CARBOXYLESTERASE_B_2"/>
    <property type="match status" value="1"/>
</dbReference>
<dbReference type="GO" id="GO:0052689">
    <property type="term" value="F:carboxylic ester hydrolase activity"/>
    <property type="evidence" value="ECO:0007669"/>
    <property type="project" value="UniProtKB-KW"/>
</dbReference>
<evidence type="ECO:0000256" key="2">
    <source>
        <dbReference type="ARBA" id="ARBA00022487"/>
    </source>
</evidence>
<keyword evidence="3 6" id="KW-0378">Hydrolase</keyword>
<dbReference type="InterPro" id="IPR029058">
    <property type="entry name" value="AB_hydrolase_fold"/>
</dbReference>
<dbReference type="EC" id="3.1.1.-" evidence="6"/>
<dbReference type="Pfam" id="PF00135">
    <property type="entry name" value="COesterase"/>
    <property type="match status" value="1"/>
</dbReference>
<feature type="signal peptide" evidence="6">
    <location>
        <begin position="1"/>
        <end position="28"/>
    </location>
</feature>
<keyword evidence="4" id="KW-1015">Disulfide bond</keyword>
<dbReference type="InterPro" id="IPR019819">
    <property type="entry name" value="Carboxylesterase_B_CS"/>
</dbReference>
<keyword evidence="5" id="KW-0325">Glycoprotein</keyword>
<evidence type="ECO:0000313" key="8">
    <source>
        <dbReference type="EnsemblMetazoa" id="ENSAATROPP013132"/>
    </source>
</evidence>
<dbReference type="Gene3D" id="3.40.50.1820">
    <property type="entry name" value="alpha/beta hydrolase"/>
    <property type="match status" value="1"/>
</dbReference>
<accession>A0AAG5DPE5</accession>
<feature type="domain" description="Carboxylesterase type B" evidence="7">
    <location>
        <begin position="33"/>
        <end position="547"/>
    </location>
</feature>
<proteinExistence type="inferred from homology"/>
<dbReference type="PANTHER" id="PTHR43142:SF1">
    <property type="entry name" value="CARBOXYLIC ESTER HYDROLASE"/>
    <property type="match status" value="1"/>
</dbReference>
<evidence type="ECO:0000256" key="1">
    <source>
        <dbReference type="ARBA" id="ARBA00005964"/>
    </source>
</evidence>
<keyword evidence="6" id="KW-0732">Signal</keyword>
<dbReference type="InterPro" id="IPR002018">
    <property type="entry name" value="CarbesteraseB"/>
</dbReference>
<feature type="chain" id="PRO_5042315918" description="Carboxylic ester hydrolase" evidence="6">
    <location>
        <begin position="29"/>
        <end position="586"/>
    </location>
</feature>
<sequence length="586" mass="64857">MTVQWIVNGFLSTALLLLLSHGGGRVSGQQNTPTVVIDGLGTVQGTRGRTAWTDREIFKFYNIRYAEAPVGQQRFRNPVPVRPWSGVYNAAVPGRPCPQIGLNVSNDVAPEDCLTLSVFTQNTTGNSPVMFFIHGGSFVKGSASQYEPDYLLEKNIVLVVIQYRLGPLGFLSTGTANIPGNVAMLDTILALEWVSQNIRFFGGDSTLVTIFGESAGGAAVTALLYSPLVRDGLFHRAIVQSGSIFAPWATCRSPRDGGLDIARRVNCDRPAESMEDCLRAVPAMRLMEAYEEHKNNQFNITGLPDVAGACIVIGEASPFMPKHPKTVARNAIRNVELMAGTVSQEGLLAWEGVYRYGLSFKPETMQSSWDLLQLIDTINERYGASSNDGAQTWHQIFSTFLMTEIDRANYTELLPGLVDISGNLAVKAPVLQDVTRFAHANPGKVFLYSFDYSGIPSLYNLSQDFLYPYHNNSFHGEDLFYLFPIGQQLTQPDSEIAMMMVDLWTSFAINGRPTAPRLKSSWHPVSKFYGPYLKINYECEMKNNYINEFTASTDKARLQRSGASFLFLSKAFAWFAVLLGMLKTLE</sequence>
<protein>
    <recommendedName>
        <fullName evidence="6">Carboxylic ester hydrolase</fullName>
        <ecNumber evidence="6">3.1.1.-</ecNumber>
    </recommendedName>
</protein>
<evidence type="ECO:0000313" key="9">
    <source>
        <dbReference type="Proteomes" id="UP000075880"/>
    </source>
</evidence>